<comment type="caution">
    <text evidence="1">The sequence shown here is derived from an EMBL/GenBank/DDBJ whole genome shotgun (WGS) entry which is preliminary data.</text>
</comment>
<organism evidence="1 2">
    <name type="scientific">Clostridium facile</name>
    <dbReference type="NCBI Taxonomy" id="2763035"/>
    <lineage>
        <taxon>Bacteria</taxon>
        <taxon>Bacillati</taxon>
        <taxon>Bacillota</taxon>
        <taxon>Clostridia</taxon>
        <taxon>Eubacteriales</taxon>
        <taxon>Clostridiaceae</taxon>
        <taxon>Clostridium</taxon>
    </lineage>
</organism>
<gene>
    <name evidence="1" type="ORF">H8Z77_10170</name>
</gene>
<name>A0ABR7ITG0_9CLOT</name>
<dbReference type="Proteomes" id="UP000649151">
    <property type="component" value="Unassembled WGS sequence"/>
</dbReference>
<keyword evidence="2" id="KW-1185">Reference proteome</keyword>
<dbReference type="SUPFAM" id="SSF52540">
    <property type="entry name" value="P-loop containing nucleoside triphosphate hydrolases"/>
    <property type="match status" value="1"/>
</dbReference>
<accession>A0ABR7ITG0</accession>
<sequence>MATVDFFLGSSTPAGFLSLFEPAVRPPATSFLLKGTPGSGKSTILNRICSTFTDHRHIVERIHCAGNPDSLDGVIYQKTKTAILDATAPHVLSSIYPIAVETEISLYPCTSYGKIKPYRNDIVQLVNRNQLLSIRCYNFLQAACSLLADNRALVAEQTDSIKIERLVKRICPKEFPRQNTSHIEHLRFLSALTPEGYLTYGDTPKQLCERIYLLRDEYGVASEKILKEVREYALENGHECYTCLNPLFPDQIEHLFFPQLGVGFFTANRYHEEFFTPCRVITSARFTNTEELKKHRQTICFRKKAANELLKQGVSLLDAQRECHNQLENIYTHATDFNQIDLITAGLMNRLARLL</sequence>
<evidence type="ECO:0008006" key="3">
    <source>
        <dbReference type="Google" id="ProtNLM"/>
    </source>
</evidence>
<evidence type="ECO:0000313" key="2">
    <source>
        <dbReference type="Proteomes" id="UP000649151"/>
    </source>
</evidence>
<evidence type="ECO:0000313" key="1">
    <source>
        <dbReference type="EMBL" id="MBC5788368.1"/>
    </source>
</evidence>
<proteinExistence type="predicted"/>
<protein>
    <recommendedName>
        <fullName evidence="3">ATP-binding protein</fullName>
    </recommendedName>
</protein>
<dbReference type="EMBL" id="JACOQK010000001">
    <property type="protein sequence ID" value="MBC5788368.1"/>
    <property type="molecule type" value="Genomic_DNA"/>
</dbReference>
<dbReference type="InterPro" id="IPR027417">
    <property type="entry name" value="P-loop_NTPase"/>
</dbReference>
<dbReference type="RefSeq" id="WP_186996930.1">
    <property type="nucleotide sequence ID" value="NZ_JACOQK010000001.1"/>
</dbReference>
<reference evidence="1 2" key="1">
    <citation type="submission" date="2020-08" db="EMBL/GenBank/DDBJ databases">
        <title>Genome public.</title>
        <authorList>
            <person name="Liu C."/>
            <person name="Sun Q."/>
        </authorList>
    </citation>
    <scope>NUCLEOTIDE SEQUENCE [LARGE SCALE GENOMIC DNA]</scope>
    <source>
        <strain evidence="1 2">NSJ-27</strain>
    </source>
</reference>